<feature type="non-terminal residue" evidence="1">
    <location>
        <position position="28"/>
    </location>
</feature>
<comment type="caution">
    <text evidence="1">The sequence shown here is derived from an EMBL/GenBank/DDBJ whole genome shotgun (WGS) entry which is preliminary data.</text>
</comment>
<dbReference type="EMBL" id="LXQA011191943">
    <property type="protein sequence ID" value="MCI88402.1"/>
    <property type="molecule type" value="Genomic_DNA"/>
</dbReference>
<evidence type="ECO:0000313" key="1">
    <source>
        <dbReference type="EMBL" id="MCI88402.1"/>
    </source>
</evidence>
<sequence length="28" mass="2849">MPAGLLMGLLARGSGTVLAVDSFAKFEP</sequence>
<keyword evidence="2" id="KW-1185">Reference proteome</keyword>
<dbReference type="AlphaFoldDB" id="A0A392VLU1"/>
<name>A0A392VLU1_9FABA</name>
<reference evidence="1 2" key="1">
    <citation type="journal article" date="2018" name="Front. Plant Sci.">
        <title>Red Clover (Trifolium pratense) and Zigzag Clover (T. medium) - A Picture of Genomic Similarities and Differences.</title>
        <authorList>
            <person name="Dluhosova J."/>
            <person name="Istvanek J."/>
            <person name="Nedelnik J."/>
            <person name="Repkova J."/>
        </authorList>
    </citation>
    <scope>NUCLEOTIDE SEQUENCE [LARGE SCALE GENOMIC DNA]</scope>
    <source>
        <strain evidence="2">cv. 10/8</strain>
        <tissue evidence="1">Leaf</tissue>
    </source>
</reference>
<evidence type="ECO:0000313" key="2">
    <source>
        <dbReference type="Proteomes" id="UP000265520"/>
    </source>
</evidence>
<proteinExistence type="predicted"/>
<dbReference type="Proteomes" id="UP000265520">
    <property type="component" value="Unassembled WGS sequence"/>
</dbReference>
<protein>
    <submittedName>
        <fullName evidence="1">Uncharacterized protein</fullName>
    </submittedName>
</protein>
<accession>A0A392VLU1</accession>
<organism evidence="1 2">
    <name type="scientific">Trifolium medium</name>
    <dbReference type="NCBI Taxonomy" id="97028"/>
    <lineage>
        <taxon>Eukaryota</taxon>
        <taxon>Viridiplantae</taxon>
        <taxon>Streptophyta</taxon>
        <taxon>Embryophyta</taxon>
        <taxon>Tracheophyta</taxon>
        <taxon>Spermatophyta</taxon>
        <taxon>Magnoliopsida</taxon>
        <taxon>eudicotyledons</taxon>
        <taxon>Gunneridae</taxon>
        <taxon>Pentapetalae</taxon>
        <taxon>rosids</taxon>
        <taxon>fabids</taxon>
        <taxon>Fabales</taxon>
        <taxon>Fabaceae</taxon>
        <taxon>Papilionoideae</taxon>
        <taxon>50 kb inversion clade</taxon>
        <taxon>NPAAA clade</taxon>
        <taxon>Hologalegina</taxon>
        <taxon>IRL clade</taxon>
        <taxon>Trifolieae</taxon>
        <taxon>Trifolium</taxon>
    </lineage>
</organism>